<dbReference type="PANTHER" id="PTHR37981">
    <property type="entry name" value="LIPASE 2"/>
    <property type="match status" value="1"/>
</dbReference>
<protein>
    <submittedName>
        <fullName evidence="2">SGNH/GDSL hydrolase family protein</fullName>
    </submittedName>
</protein>
<dbReference type="CDD" id="cd01823">
    <property type="entry name" value="SEST_like"/>
    <property type="match status" value="1"/>
</dbReference>
<evidence type="ECO:0000313" key="3">
    <source>
        <dbReference type="Proteomes" id="UP000826651"/>
    </source>
</evidence>
<gene>
    <name evidence="2" type="ORF">KCQ71_17045</name>
</gene>
<name>A0ABS7SBY9_9MICO</name>
<dbReference type="RefSeq" id="WP_223408081.1">
    <property type="nucleotide sequence ID" value="NZ_JAGSHT010000016.1"/>
</dbReference>
<dbReference type="Gene3D" id="3.40.50.1110">
    <property type="entry name" value="SGNH hydrolase"/>
    <property type="match status" value="1"/>
</dbReference>
<evidence type="ECO:0000259" key="1">
    <source>
        <dbReference type="Pfam" id="PF13472"/>
    </source>
</evidence>
<reference evidence="2 3" key="1">
    <citation type="submission" date="2021-04" db="EMBL/GenBank/DDBJ databases">
        <title>Ruania sp. nov., isolated from sandy soil of mangrove forest.</title>
        <authorList>
            <person name="Ge X."/>
            <person name="Huang R."/>
            <person name="Liu W."/>
        </authorList>
    </citation>
    <scope>NUCLEOTIDE SEQUENCE [LARGE SCALE GENOMIC DNA]</scope>
    <source>
        <strain evidence="2 3">N2-46</strain>
    </source>
</reference>
<feature type="domain" description="SGNH hydrolase-type esterase" evidence="1">
    <location>
        <begin position="20"/>
        <end position="256"/>
    </location>
</feature>
<accession>A0ABS7SBY9</accession>
<sequence>MSADQPTPGERTRRPLSIAALGSSFASGPGIDPLIDPIAMRSGRNYAHQLADRIGADLVDVTTSGATTANLLDTPQEAGPGQALRPQLDRVPADTDIVTITAGGNDLQFSAALLHTAWAHTDPQQLMDGVFPDGVPFPSDEDVERATAGLVRVVDAARSKASRARVILVDYLTVLDPVSSRSALFSEDEVRDFLVIQAALARAFTDAADRTGADLVRASTLSAAHAWDSSDPWVQPFHTDLTRTGASFHPNDAGMTAIALALTRLIAAHSDPAR</sequence>
<dbReference type="Pfam" id="PF13472">
    <property type="entry name" value="Lipase_GDSL_2"/>
    <property type="match status" value="1"/>
</dbReference>
<dbReference type="InterPro" id="IPR037460">
    <property type="entry name" value="SEST-like"/>
</dbReference>
<dbReference type="Proteomes" id="UP000826651">
    <property type="component" value="Unassembled WGS sequence"/>
</dbReference>
<dbReference type="EMBL" id="JAGSHT010000016">
    <property type="protein sequence ID" value="MBZ2197871.1"/>
    <property type="molecule type" value="Genomic_DNA"/>
</dbReference>
<proteinExistence type="predicted"/>
<evidence type="ECO:0000313" key="2">
    <source>
        <dbReference type="EMBL" id="MBZ2197871.1"/>
    </source>
</evidence>
<dbReference type="GO" id="GO:0016787">
    <property type="term" value="F:hydrolase activity"/>
    <property type="evidence" value="ECO:0007669"/>
    <property type="project" value="UniProtKB-KW"/>
</dbReference>
<dbReference type="PANTHER" id="PTHR37981:SF1">
    <property type="entry name" value="SGNH HYDROLASE-TYPE ESTERASE DOMAIN-CONTAINING PROTEIN"/>
    <property type="match status" value="1"/>
</dbReference>
<dbReference type="SUPFAM" id="SSF52266">
    <property type="entry name" value="SGNH hydrolase"/>
    <property type="match status" value="1"/>
</dbReference>
<organism evidence="2 3">
    <name type="scientific">Occultella gossypii</name>
    <dbReference type="NCBI Taxonomy" id="2800820"/>
    <lineage>
        <taxon>Bacteria</taxon>
        <taxon>Bacillati</taxon>
        <taxon>Actinomycetota</taxon>
        <taxon>Actinomycetes</taxon>
        <taxon>Micrococcales</taxon>
        <taxon>Ruaniaceae</taxon>
        <taxon>Occultella</taxon>
    </lineage>
</organism>
<dbReference type="InterPro" id="IPR036514">
    <property type="entry name" value="SGNH_hydro_sf"/>
</dbReference>
<dbReference type="InterPro" id="IPR013830">
    <property type="entry name" value="SGNH_hydro"/>
</dbReference>
<comment type="caution">
    <text evidence="2">The sequence shown here is derived from an EMBL/GenBank/DDBJ whole genome shotgun (WGS) entry which is preliminary data.</text>
</comment>
<keyword evidence="3" id="KW-1185">Reference proteome</keyword>
<keyword evidence="2" id="KW-0378">Hydrolase</keyword>